<sequence length="206" mass="22155">MLTRRHFIVTTTTLFSSALVSPALAQDAVGIEIDEAPDTGGAGGQNPWGLHPRFMPTRVAANDGLNAGDIHVDPKARFLYHIEEGGTAMRYGVAVGRAGLYQPGNFRIQRVVEWPSWTPTANMIRREPEVYGQYAGGVPGGPDNPLGARALYLYAGGRDTYLRIHGTPQPWSIGTSASSGCVRLVNDHVIALAENVTPGRRAILHS</sequence>
<dbReference type="CDD" id="cd16913">
    <property type="entry name" value="YkuD_like"/>
    <property type="match status" value="1"/>
</dbReference>
<organism evidence="7 8">
    <name type="scientific">Gymnodinialimonas ceratoperidinii</name>
    <dbReference type="NCBI Taxonomy" id="2856823"/>
    <lineage>
        <taxon>Bacteria</taxon>
        <taxon>Pseudomonadati</taxon>
        <taxon>Pseudomonadota</taxon>
        <taxon>Alphaproteobacteria</taxon>
        <taxon>Rhodobacterales</taxon>
        <taxon>Paracoccaceae</taxon>
        <taxon>Gymnodinialimonas</taxon>
    </lineage>
</organism>
<gene>
    <name evidence="7" type="ORF">KYE46_02775</name>
</gene>
<feature type="active site" description="Proton donor/acceptor" evidence="4">
    <location>
        <position position="165"/>
    </location>
</feature>
<evidence type="ECO:0000313" key="7">
    <source>
        <dbReference type="EMBL" id="QXT40200.1"/>
    </source>
</evidence>
<keyword evidence="8" id="KW-1185">Reference proteome</keyword>
<dbReference type="GO" id="GO:0018104">
    <property type="term" value="P:peptidoglycan-protein cross-linking"/>
    <property type="evidence" value="ECO:0007669"/>
    <property type="project" value="TreeGrafter"/>
</dbReference>
<comment type="similarity">
    <text evidence="1">Belongs to the YkuD family.</text>
</comment>
<dbReference type="Pfam" id="PF03734">
    <property type="entry name" value="YkuD"/>
    <property type="match status" value="1"/>
</dbReference>
<dbReference type="InterPro" id="IPR050979">
    <property type="entry name" value="LD-transpeptidase"/>
</dbReference>
<feature type="signal peptide" evidence="5">
    <location>
        <begin position="1"/>
        <end position="25"/>
    </location>
</feature>
<feature type="domain" description="L,D-TPase catalytic" evidence="6">
    <location>
        <begin position="68"/>
        <end position="205"/>
    </location>
</feature>
<dbReference type="GO" id="GO:0071555">
    <property type="term" value="P:cell wall organization"/>
    <property type="evidence" value="ECO:0007669"/>
    <property type="project" value="UniProtKB-UniRule"/>
</dbReference>
<protein>
    <submittedName>
        <fullName evidence="7">L,D-transpeptidase</fullName>
    </submittedName>
</protein>
<dbReference type="PROSITE" id="PS52029">
    <property type="entry name" value="LD_TPASE"/>
    <property type="match status" value="1"/>
</dbReference>
<evidence type="ECO:0000256" key="3">
    <source>
        <dbReference type="ARBA" id="ARBA00022801"/>
    </source>
</evidence>
<keyword evidence="2" id="KW-0328">Glycosyltransferase</keyword>
<keyword evidence="4" id="KW-0573">Peptidoglycan synthesis</keyword>
<accession>A0A8F6TWY2</accession>
<dbReference type="KEGG" id="gce:KYE46_02775"/>
<keyword evidence="3" id="KW-0378">Hydrolase</keyword>
<name>A0A8F6TWY2_9RHOB</name>
<feature type="active site" description="Nucleophile" evidence="4">
    <location>
        <position position="181"/>
    </location>
</feature>
<evidence type="ECO:0000259" key="6">
    <source>
        <dbReference type="PROSITE" id="PS52029"/>
    </source>
</evidence>
<reference evidence="7 8" key="1">
    <citation type="submission" date="2021-07" db="EMBL/GenBank/DDBJ databases">
        <title>A novel Jannaschia species isolated from marine dinoflagellate Ceratoperidinium margalefii.</title>
        <authorList>
            <person name="Jiang Y."/>
            <person name="Li Z."/>
        </authorList>
    </citation>
    <scope>NUCLEOTIDE SEQUENCE [LARGE SCALE GENOMIC DNA]</scope>
    <source>
        <strain evidence="7 8">J12C1-MA-4</strain>
    </source>
</reference>
<dbReference type="PANTHER" id="PTHR30582">
    <property type="entry name" value="L,D-TRANSPEPTIDASE"/>
    <property type="match status" value="1"/>
</dbReference>
<evidence type="ECO:0000256" key="4">
    <source>
        <dbReference type="PROSITE-ProRule" id="PRU01373"/>
    </source>
</evidence>
<keyword evidence="4" id="KW-0961">Cell wall biogenesis/degradation</keyword>
<evidence type="ECO:0000256" key="1">
    <source>
        <dbReference type="ARBA" id="ARBA00005992"/>
    </source>
</evidence>
<dbReference type="Proteomes" id="UP000825009">
    <property type="component" value="Chromosome"/>
</dbReference>
<keyword evidence="2" id="KW-0808">Transferase</keyword>
<keyword evidence="5" id="KW-0732">Signal</keyword>
<proteinExistence type="inferred from homology"/>
<dbReference type="EMBL" id="CP079194">
    <property type="protein sequence ID" value="QXT40200.1"/>
    <property type="molecule type" value="Genomic_DNA"/>
</dbReference>
<dbReference type="AlphaFoldDB" id="A0A8F6TWY2"/>
<evidence type="ECO:0000256" key="5">
    <source>
        <dbReference type="SAM" id="SignalP"/>
    </source>
</evidence>
<dbReference type="GO" id="GO:0071972">
    <property type="term" value="F:peptidoglycan L,D-transpeptidase activity"/>
    <property type="evidence" value="ECO:0007669"/>
    <property type="project" value="TreeGrafter"/>
</dbReference>
<dbReference type="GO" id="GO:0016757">
    <property type="term" value="F:glycosyltransferase activity"/>
    <property type="evidence" value="ECO:0007669"/>
    <property type="project" value="UniProtKB-KW"/>
</dbReference>
<comment type="pathway">
    <text evidence="4">Cell wall biogenesis; peptidoglycan biosynthesis.</text>
</comment>
<dbReference type="GO" id="GO:0005576">
    <property type="term" value="C:extracellular region"/>
    <property type="evidence" value="ECO:0007669"/>
    <property type="project" value="TreeGrafter"/>
</dbReference>
<feature type="chain" id="PRO_5034353787" evidence="5">
    <location>
        <begin position="26"/>
        <end position="206"/>
    </location>
</feature>
<keyword evidence="4" id="KW-0133">Cell shape</keyword>
<evidence type="ECO:0000256" key="2">
    <source>
        <dbReference type="ARBA" id="ARBA00022676"/>
    </source>
</evidence>
<dbReference type="InterPro" id="IPR005490">
    <property type="entry name" value="LD_TPept_cat_dom"/>
</dbReference>
<dbReference type="PANTHER" id="PTHR30582:SF24">
    <property type="entry name" value="L,D-TRANSPEPTIDASE ERFK_SRFK-RELATED"/>
    <property type="match status" value="1"/>
</dbReference>
<evidence type="ECO:0000313" key="8">
    <source>
        <dbReference type="Proteomes" id="UP000825009"/>
    </source>
</evidence>
<dbReference type="GO" id="GO:0008360">
    <property type="term" value="P:regulation of cell shape"/>
    <property type="evidence" value="ECO:0007669"/>
    <property type="project" value="UniProtKB-UniRule"/>
</dbReference>
<dbReference type="RefSeq" id="WP_219003306.1">
    <property type="nucleotide sequence ID" value="NZ_CP079194.1"/>
</dbReference>